<evidence type="ECO:0000313" key="2">
    <source>
        <dbReference type="Proteomes" id="UP000182932"/>
    </source>
</evidence>
<comment type="caution">
    <text evidence="1">The sequence shown here is derived from an EMBL/GenBank/DDBJ whole genome shotgun (WGS) entry which is preliminary data.</text>
</comment>
<sequence length="342" mass="37069">MMKQRLDEKSNSTNLGRRRFMAQAGSAVGLLAASGGSALAQAPQIRWGSANLGSSGYVILEAMSHISNKYTETKSSVFATTGTLENFSLMRSDELEFSHTTSFDWMVATRGDKPFTAPVRANQMFAYVQWLVPPLVNANSDIKTVADLAGRSYSASKPAGGSTQLSRILFQEAGILDDIKWVYGSFSDIYDSFSVGNIDCVYGVFTNGTPLGLITQLELTMELRALEYPQAVLDAAMKTNPGIQVGQLTPNDWPTLDRPIRTPAMTGILGADDRVSAETGYDITKAVLENAEELKQYGLPLAGVNPQDAVRNLLPAYPVNAGAAQYFKELGIWREELTIAAT</sequence>
<evidence type="ECO:0000313" key="1">
    <source>
        <dbReference type="EMBL" id="SEK10979.1"/>
    </source>
</evidence>
<dbReference type="PROSITE" id="PS51318">
    <property type="entry name" value="TAT"/>
    <property type="match status" value="1"/>
</dbReference>
<proteinExistence type="predicted"/>
<dbReference type="EMBL" id="FNYY01000035">
    <property type="protein sequence ID" value="SEK10979.1"/>
    <property type="molecule type" value="Genomic_DNA"/>
</dbReference>
<dbReference type="SUPFAM" id="SSF53850">
    <property type="entry name" value="Periplasmic binding protein-like II"/>
    <property type="match status" value="1"/>
</dbReference>
<organism evidence="1 2">
    <name type="scientific">Marinovum algicola</name>
    <dbReference type="NCBI Taxonomy" id="42444"/>
    <lineage>
        <taxon>Bacteria</taxon>
        <taxon>Pseudomonadati</taxon>
        <taxon>Pseudomonadota</taxon>
        <taxon>Alphaproteobacteria</taxon>
        <taxon>Rhodobacterales</taxon>
        <taxon>Roseobacteraceae</taxon>
        <taxon>Marinovum</taxon>
    </lineage>
</organism>
<reference evidence="1 2" key="1">
    <citation type="submission" date="2016-10" db="EMBL/GenBank/DDBJ databases">
        <authorList>
            <person name="Varghese N."/>
            <person name="Submissions S."/>
        </authorList>
    </citation>
    <scope>NUCLEOTIDE SEQUENCE [LARGE SCALE GENOMIC DNA]</scope>
    <source>
        <strain evidence="1 2">FF3</strain>
    </source>
</reference>
<dbReference type="Gene3D" id="3.40.190.10">
    <property type="entry name" value="Periplasmic binding protein-like II"/>
    <property type="match status" value="2"/>
</dbReference>
<dbReference type="PANTHER" id="PTHR42941">
    <property type="entry name" value="SLL1037 PROTEIN"/>
    <property type="match status" value="1"/>
</dbReference>
<dbReference type="InterPro" id="IPR006311">
    <property type="entry name" value="TAT_signal"/>
</dbReference>
<dbReference type="NCBIfam" id="TIGR02122">
    <property type="entry name" value="TRAP_TAXI"/>
    <property type="match status" value="1"/>
</dbReference>
<dbReference type="InterPro" id="IPR011852">
    <property type="entry name" value="TRAP_TAXI"/>
</dbReference>
<dbReference type="AlphaFoldDB" id="A0A975WFD7"/>
<keyword evidence="1" id="KW-0675">Receptor</keyword>
<dbReference type="Pfam" id="PF16868">
    <property type="entry name" value="NMT1_3"/>
    <property type="match status" value="1"/>
</dbReference>
<protein>
    <submittedName>
        <fullName evidence="1">TRAP transporter solute receptor, TAXI family</fullName>
    </submittedName>
</protein>
<name>A0A975WFD7_9RHOB</name>
<keyword evidence="2" id="KW-1185">Reference proteome</keyword>
<dbReference type="Proteomes" id="UP000182932">
    <property type="component" value="Unassembled WGS sequence"/>
</dbReference>
<gene>
    <name evidence="1" type="ORF">SAMN04487940_1355</name>
</gene>
<dbReference type="PANTHER" id="PTHR42941:SF1">
    <property type="entry name" value="SLL1037 PROTEIN"/>
    <property type="match status" value="1"/>
</dbReference>
<accession>A0A975WFD7</accession>